<organism evidence="2 3">
    <name type="scientific">Nannocystis exedens</name>
    <dbReference type="NCBI Taxonomy" id="54"/>
    <lineage>
        <taxon>Bacteria</taxon>
        <taxon>Pseudomonadati</taxon>
        <taxon>Myxococcota</taxon>
        <taxon>Polyangia</taxon>
        <taxon>Nannocystales</taxon>
        <taxon>Nannocystaceae</taxon>
        <taxon>Nannocystis</taxon>
    </lineage>
</organism>
<proteinExistence type="predicted"/>
<evidence type="ECO:0000313" key="3">
    <source>
        <dbReference type="Proteomes" id="UP000199400"/>
    </source>
</evidence>
<feature type="region of interest" description="Disordered" evidence="1">
    <location>
        <begin position="1"/>
        <end position="60"/>
    </location>
</feature>
<feature type="compositionally biased region" description="Basic and acidic residues" evidence="1">
    <location>
        <begin position="1"/>
        <end position="28"/>
    </location>
</feature>
<name>A0A1I1UB57_9BACT</name>
<dbReference type="EMBL" id="FOMX01000003">
    <property type="protein sequence ID" value="SFD68091.1"/>
    <property type="molecule type" value="Genomic_DNA"/>
</dbReference>
<sequence length="149" mass="17296">MTSKRDKERGERSEEARPRQREAGGNRDENEEEGLSRSAKRAKWIHSVDEHEDRPGQTLATRNHDVICRWAEERGANPATVSNTEHGGRAGVLRFDFPGFGGENLEEIEWEEWFKPFDERRLVFVYQEHRANGEPSNFFILDNPSREDG</sequence>
<dbReference type="Proteomes" id="UP000199400">
    <property type="component" value="Unassembled WGS sequence"/>
</dbReference>
<dbReference type="AlphaFoldDB" id="A0A1I1UB57"/>
<dbReference type="STRING" id="54.SAMN02745121_01117"/>
<reference evidence="3" key="1">
    <citation type="submission" date="2016-10" db="EMBL/GenBank/DDBJ databases">
        <authorList>
            <person name="Varghese N."/>
            <person name="Submissions S."/>
        </authorList>
    </citation>
    <scope>NUCLEOTIDE SEQUENCE [LARGE SCALE GENOMIC DNA]</scope>
    <source>
        <strain evidence="3">ATCC 25963</strain>
    </source>
</reference>
<evidence type="ECO:0000313" key="2">
    <source>
        <dbReference type="EMBL" id="SFD68091.1"/>
    </source>
</evidence>
<evidence type="ECO:0000256" key="1">
    <source>
        <dbReference type="SAM" id="MobiDB-lite"/>
    </source>
</evidence>
<keyword evidence="3" id="KW-1185">Reference proteome</keyword>
<dbReference type="RefSeq" id="WP_211302459.1">
    <property type="nucleotide sequence ID" value="NZ_FOMX01000003.1"/>
</dbReference>
<accession>A0A1I1UB57</accession>
<protein>
    <recommendedName>
        <fullName evidence="4">1,4-alpha-glucan branching enzyme</fullName>
    </recommendedName>
</protein>
<gene>
    <name evidence="2" type="ORF">SAMN02745121_01117</name>
</gene>
<evidence type="ECO:0008006" key="4">
    <source>
        <dbReference type="Google" id="ProtNLM"/>
    </source>
</evidence>
<feature type="compositionally biased region" description="Basic and acidic residues" evidence="1">
    <location>
        <begin position="46"/>
        <end position="55"/>
    </location>
</feature>